<name>A0A0F9JG16_9ZZZZ</name>
<reference evidence="1" key="1">
    <citation type="journal article" date="2015" name="Nature">
        <title>Complex archaea that bridge the gap between prokaryotes and eukaryotes.</title>
        <authorList>
            <person name="Spang A."/>
            <person name="Saw J.H."/>
            <person name="Jorgensen S.L."/>
            <person name="Zaremba-Niedzwiedzka K."/>
            <person name="Martijn J."/>
            <person name="Lind A.E."/>
            <person name="van Eijk R."/>
            <person name="Schleper C."/>
            <person name="Guy L."/>
            <person name="Ettema T.J."/>
        </authorList>
    </citation>
    <scope>NUCLEOTIDE SEQUENCE</scope>
</reference>
<accession>A0A0F9JG16</accession>
<evidence type="ECO:0000313" key="1">
    <source>
        <dbReference type="EMBL" id="KKM68568.1"/>
    </source>
</evidence>
<proteinExistence type="predicted"/>
<organism evidence="1">
    <name type="scientific">marine sediment metagenome</name>
    <dbReference type="NCBI Taxonomy" id="412755"/>
    <lineage>
        <taxon>unclassified sequences</taxon>
        <taxon>metagenomes</taxon>
        <taxon>ecological metagenomes</taxon>
    </lineage>
</organism>
<gene>
    <name evidence="1" type="ORF">LCGC14_1459580</name>
</gene>
<protein>
    <submittedName>
        <fullName evidence="1">Uncharacterized protein</fullName>
    </submittedName>
</protein>
<comment type="caution">
    <text evidence="1">The sequence shown here is derived from an EMBL/GenBank/DDBJ whole genome shotgun (WGS) entry which is preliminary data.</text>
</comment>
<dbReference type="AlphaFoldDB" id="A0A0F9JG16"/>
<dbReference type="EMBL" id="LAZR01010144">
    <property type="protein sequence ID" value="KKM68568.1"/>
    <property type="molecule type" value="Genomic_DNA"/>
</dbReference>
<sequence>MIKELRLENIEIEDGEKNIVAQNIQGKILKVLFNPANVNSEVRLRIFTKEGEMILNVTQEGLYYPRANVSSEKMLDYTFSPRGDDKDYYYFNGELLFNITTSNPNVEGIIINKLVLIYEGSNFQKIHQAQMSSLIVILQEIIRQNQERDFDASRR</sequence>